<name>A0ACC2ZST6_9EURO</name>
<sequence length="346" mass="36243">MNALTLPEPIAAYFAAEHDPEALGRCFTTQAILKDDGHTLTGVNAIKAFLAEASAKYRATSVPCAIARQEHCHVVPRPDRSAGDHRMSFDLQLGGLRAVVTGGTLGVGAAVVRTLAEAGARVMTSARSLPARPVEGVAYVAADLSTAEGTGIFAQTVLQAWDGADILINVLGGSKTPSGGFAAISDAHWFAELNLNLMPAVRLDRALLPAMLAQRAGVIIHVSSIQRMLPLPESTTAYAAAKAALTTYSKSLSREVTAKGVRVLSVAPGWIETEASREFAERIAVEAGTDYEGGKRLVMDWLGGIPVGRPAAPQEVADLITFLASPRSASISGTEYRIDGGTVSTL</sequence>
<accession>A0ACC2ZST6</accession>
<dbReference type="Proteomes" id="UP001172386">
    <property type="component" value="Unassembled WGS sequence"/>
</dbReference>
<keyword evidence="2" id="KW-1185">Reference proteome</keyword>
<gene>
    <name evidence="1" type="ORF">H2198_010124</name>
</gene>
<evidence type="ECO:0000313" key="1">
    <source>
        <dbReference type="EMBL" id="KAJ9650579.1"/>
    </source>
</evidence>
<evidence type="ECO:0000313" key="2">
    <source>
        <dbReference type="Proteomes" id="UP001172386"/>
    </source>
</evidence>
<protein>
    <submittedName>
        <fullName evidence="1">Uncharacterized protein</fullName>
    </submittedName>
</protein>
<comment type="caution">
    <text evidence="1">The sequence shown here is derived from an EMBL/GenBank/DDBJ whole genome shotgun (WGS) entry which is preliminary data.</text>
</comment>
<dbReference type="EMBL" id="JAPDRQ010000328">
    <property type="protein sequence ID" value="KAJ9650579.1"/>
    <property type="molecule type" value="Genomic_DNA"/>
</dbReference>
<reference evidence="1" key="1">
    <citation type="submission" date="2022-10" db="EMBL/GenBank/DDBJ databases">
        <title>Culturing micro-colonial fungi from biological soil crusts in the Mojave desert and describing Neophaeococcomyces mojavensis, and introducing the new genera and species Taxawa tesnikishii.</title>
        <authorList>
            <person name="Kurbessoian T."/>
            <person name="Stajich J.E."/>
        </authorList>
    </citation>
    <scope>NUCLEOTIDE SEQUENCE</scope>
    <source>
        <strain evidence="1">JES_112</strain>
    </source>
</reference>
<proteinExistence type="predicted"/>
<organism evidence="1 2">
    <name type="scientific">Neophaeococcomyces mojaviensis</name>
    <dbReference type="NCBI Taxonomy" id="3383035"/>
    <lineage>
        <taxon>Eukaryota</taxon>
        <taxon>Fungi</taxon>
        <taxon>Dikarya</taxon>
        <taxon>Ascomycota</taxon>
        <taxon>Pezizomycotina</taxon>
        <taxon>Eurotiomycetes</taxon>
        <taxon>Chaetothyriomycetidae</taxon>
        <taxon>Chaetothyriales</taxon>
        <taxon>Chaetothyriales incertae sedis</taxon>
        <taxon>Neophaeococcomyces</taxon>
    </lineage>
</organism>